<keyword evidence="12 17" id="KW-0238">DNA-binding</keyword>
<dbReference type="GO" id="GO:0006289">
    <property type="term" value="P:nucleotide-excision repair"/>
    <property type="evidence" value="ECO:0007669"/>
    <property type="project" value="UniProtKB-UniRule"/>
</dbReference>
<dbReference type="Pfam" id="PF17760">
    <property type="entry name" value="UvrA_inter"/>
    <property type="match status" value="1"/>
</dbReference>
<evidence type="ECO:0000256" key="11">
    <source>
        <dbReference type="ARBA" id="ARBA00022881"/>
    </source>
</evidence>
<accession>A0A388TCV6</accession>
<dbReference type="InterPro" id="IPR041102">
    <property type="entry name" value="UvrA_inter"/>
</dbReference>
<feature type="zinc finger region" description="C4-type" evidence="17">
    <location>
        <begin position="256"/>
        <end position="283"/>
    </location>
</feature>
<dbReference type="GO" id="GO:0005524">
    <property type="term" value="F:ATP binding"/>
    <property type="evidence" value="ECO:0007669"/>
    <property type="project" value="UniProtKB-UniRule"/>
</dbReference>
<keyword evidence="2 17" id="KW-0963">Cytoplasm</keyword>
<evidence type="ECO:0000256" key="16">
    <source>
        <dbReference type="ARBA" id="ARBA00042156"/>
    </source>
</evidence>
<dbReference type="GO" id="GO:0016887">
    <property type="term" value="F:ATP hydrolysis activity"/>
    <property type="evidence" value="ECO:0007669"/>
    <property type="project" value="InterPro"/>
</dbReference>
<keyword evidence="11 17" id="KW-0267">Excision nuclease</keyword>
<evidence type="ECO:0000256" key="4">
    <source>
        <dbReference type="ARBA" id="ARBA00022737"/>
    </source>
</evidence>
<evidence type="ECO:0000256" key="5">
    <source>
        <dbReference type="ARBA" id="ARBA00022741"/>
    </source>
</evidence>
<dbReference type="InterPro" id="IPR013815">
    <property type="entry name" value="ATP_grasp_subdomain_1"/>
</dbReference>
<evidence type="ECO:0000313" key="19">
    <source>
        <dbReference type="EMBL" id="GBR74720.1"/>
    </source>
</evidence>
<dbReference type="GO" id="GO:0005737">
    <property type="term" value="C:cytoplasm"/>
    <property type="evidence" value="ECO:0007669"/>
    <property type="project" value="UniProtKB-SubCell"/>
</dbReference>
<feature type="zinc finger region" description="C4-type" evidence="17">
    <location>
        <begin position="742"/>
        <end position="768"/>
    </location>
</feature>
<dbReference type="PANTHER" id="PTHR43152:SF3">
    <property type="entry name" value="UVRABC SYSTEM PROTEIN A"/>
    <property type="match status" value="1"/>
</dbReference>
<feature type="binding site" evidence="17">
    <location>
        <begin position="33"/>
        <end position="40"/>
    </location>
    <ligand>
        <name>ATP</name>
        <dbReference type="ChEBI" id="CHEBI:30616"/>
    </ligand>
</feature>
<evidence type="ECO:0000256" key="17">
    <source>
        <dbReference type="HAMAP-Rule" id="MF_00205"/>
    </source>
</evidence>
<keyword evidence="9 17" id="KW-0862">Zinc</keyword>
<keyword evidence="3 17" id="KW-0479">Metal-binding</keyword>
<evidence type="ECO:0000256" key="13">
    <source>
        <dbReference type="ARBA" id="ARBA00023204"/>
    </source>
</evidence>
<dbReference type="PANTHER" id="PTHR43152">
    <property type="entry name" value="UVRABC SYSTEM PROTEIN A"/>
    <property type="match status" value="1"/>
</dbReference>
<evidence type="ECO:0000256" key="6">
    <source>
        <dbReference type="ARBA" id="ARBA00022763"/>
    </source>
</evidence>
<reference evidence="19 20" key="1">
    <citation type="journal article" date="2019" name="ISME J.">
        <title>Genome analyses of uncultured TG2/ZB3 bacteria in 'Margulisbacteria' specifically attached to ectosymbiotic spirochetes of protists in the termite gut.</title>
        <authorList>
            <person name="Utami Y.D."/>
            <person name="Kuwahara H."/>
            <person name="Igai K."/>
            <person name="Murakami T."/>
            <person name="Sugaya K."/>
            <person name="Morikawa T."/>
            <person name="Nagura Y."/>
            <person name="Yuki M."/>
            <person name="Deevong P."/>
            <person name="Inoue T."/>
            <person name="Kihara K."/>
            <person name="Lo N."/>
            <person name="Yamada A."/>
            <person name="Ohkuma M."/>
            <person name="Hongoh Y."/>
        </authorList>
    </citation>
    <scope>NUCLEOTIDE SEQUENCE [LARGE SCALE GENOMIC DNA]</scope>
    <source>
        <strain evidence="19">NkOx7-01</strain>
    </source>
</reference>
<gene>
    <name evidence="17 19" type="primary">uvrA</name>
    <name evidence="19" type="ORF">NO1_1847</name>
</gene>
<keyword evidence="8 17" id="KW-0863">Zinc-finger</keyword>
<keyword evidence="6 17" id="KW-0227">DNA damage</keyword>
<keyword evidence="20" id="KW-1185">Reference proteome</keyword>
<keyword evidence="17" id="KW-0742">SOS response</keyword>
<dbReference type="EMBL" id="BGZN01000073">
    <property type="protein sequence ID" value="GBR74720.1"/>
    <property type="molecule type" value="Genomic_DNA"/>
</dbReference>
<proteinExistence type="inferred from homology"/>
<comment type="similarity">
    <text evidence="14 17">Belongs to the ABC transporter superfamily. UvrA family.</text>
</comment>
<dbReference type="Gene3D" id="3.30.1490.20">
    <property type="entry name" value="ATP-grasp fold, A domain"/>
    <property type="match status" value="1"/>
</dbReference>
<keyword evidence="5 17" id="KW-0547">Nucleotide-binding</keyword>
<dbReference type="InterPro" id="IPR003439">
    <property type="entry name" value="ABC_transporter-like_ATP-bd"/>
</dbReference>
<protein>
    <recommendedName>
        <fullName evidence="15 17">UvrABC system protein A</fullName>
        <shortName evidence="17">UvrA protein</shortName>
    </recommendedName>
    <alternativeName>
        <fullName evidence="16 17">Excinuclease ABC subunit A</fullName>
    </alternativeName>
</protein>
<comment type="function">
    <text evidence="17">The UvrABC repair system catalyzes the recognition and processing of DNA lesions. UvrA is an ATPase and a DNA-binding protein. A damage recognition complex composed of 2 UvrA and 2 UvrB subunits scans DNA for abnormalities. When the presence of a lesion has been verified by UvrB, the UvrA molecules dissociate.</text>
</comment>
<evidence type="ECO:0000256" key="7">
    <source>
        <dbReference type="ARBA" id="ARBA00022769"/>
    </source>
</evidence>
<dbReference type="CDD" id="cd03271">
    <property type="entry name" value="ABC_UvrA_II"/>
    <property type="match status" value="1"/>
</dbReference>
<evidence type="ECO:0000256" key="14">
    <source>
        <dbReference type="ARBA" id="ARBA00038000"/>
    </source>
</evidence>
<dbReference type="Pfam" id="PF00005">
    <property type="entry name" value="ABC_tran"/>
    <property type="match status" value="1"/>
</dbReference>
<comment type="caution">
    <text evidence="19">The sequence shown here is derived from an EMBL/GenBank/DDBJ whole genome shotgun (WGS) entry which is preliminary data.</text>
</comment>
<sequence length="942" mass="104710">MATEDLYIKGARVHNLQNIEVTIPRNTLTVITGVSGSGKSSLAFDTIYAEGQRRYVESLSAYARLFLDQMEKPDVDFINGLSPAISIDQKSRSKNPRSTVGTVTEIYDYFRLLFAHIGIPHCPKCGKPVHKQSAQEIADRIAAKPQGAKISILAPLARGRKGEYAKLFEDLRKKGYTRVRVNGVIYQLDEKIPLNKNQKHTIEAVIDRLTVSPENYKRIFESVETALKDGNHLAEVLTIAEDKTETLELFSELFTCTDCDISIPEILPRTFSFNNPYGACPECKGLGSNYIFAPEKIVNPELTLAEGALLPWASQMRGFMGQMVQSLARKYKFTLDTPFKKLPKNVQQILLYGTDDRIDFHLHAKHDESKYYDWSGRFEGVVRNLKRLYQQTESEWRKEDMEKYMTIKPCAACGGRKLNPVALSVKIRGKNISELTTLSVKELRGWLNELKLNKTEETIARQVLKEINARLKFLADVGLDYLSLERTSATLSGGEAQRIRLATQIGSGLVGVLYVLDEPSIGLHQKDNAKLLASLKHLRDLGNTLIVVEHDDETMLAADHLIDMGPGAGKLGGRVVAEGAPQEVLKNPNSLTGAFLSGRQKIAIPQQRRAGHKQKLTLVNVAEHNLKKLTVSFPLGKFICVTGVSGSGKSSLITDTLYPLLMHKLHGSSLPPIKYSGIKGAENIDNIIVIDQDPIGRTPRSNPATYTGVFTPVRELFSLTPEAKQRGYQAGRFSFNVKGGRCEACEGDGIKKIEMHFLPDVYVPCEVCQGKRYNKETLEVRYKGRNINDVLNMTIDEAYEIFQNIPQIERKLKTLQDVGLNYIQLGQAATTLSGGEAQRIKLAAELSKRSTGKTLYILDEPTTGLHFADVHKLIEMLNRLVNSGNTIIVVEHNLDVIKSADHIIDLGPDGGDAGGEIVAEGTPEEVAKNPRSYTGQYLRRIL</sequence>
<comment type="subunit">
    <text evidence="17">Forms a heterotetramer with UvrB during the search for lesions.</text>
</comment>
<dbReference type="InterPro" id="IPR017871">
    <property type="entry name" value="ABC_transporter-like_CS"/>
</dbReference>
<dbReference type="SUPFAM" id="SSF52540">
    <property type="entry name" value="P-loop containing nucleoside triphosphate hydrolases"/>
    <property type="match status" value="2"/>
</dbReference>
<dbReference type="GO" id="GO:0009432">
    <property type="term" value="P:SOS response"/>
    <property type="evidence" value="ECO:0007669"/>
    <property type="project" value="UniProtKB-UniRule"/>
</dbReference>
<evidence type="ECO:0000256" key="10">
    <source>
        <dbReference type="ARBA" id="ARBA00022840"/>
    </source>
</evidence>
<keyword evidence="13 17" id="KW-0234">DNA repair</keyword>
<dbReference type="FunFam" id="1.20.1580.10:FF:000002">
    <property type="entry name" value="UvrABC system protein A"/>
    <property type="match status" value="1"/>
</dbReference>
<evidence type="ECO:0000256" key="1">
    <source>
        <dbReference type="ARBA" id="ARBA00004496"/>
    </source>
</evidence>
<feature type="domain" description="ABC transporter" evidence="18">
    <location>
        <begin position="611"/>
        <end position="939"/>
    </location>
</feature>
<organism evidence="19 20">
    <name type="scientific">Termititenax aidoneus</name>
    <dbReference type="NCBI Taxonomy" id="2218524"/>
    <lineage>
        <taxon>Bacteria</taxon>
        <taxon>Bacillati</taxon>
        <taxon>Candidatus Margulisiibacteriota</taxon>
        <taxon>Candidatus Termititenacia</taxon>
        <taxon>Candidatus Termititenacales</taxon>
        <taxon>Candidatus Termititenacaceae</taxon>
        <taxon>Candidatus Termititenax</taxon>
    </lineage>
</organism>
<dbReference type="PROSITE" id="PS00211">
    <property type="entry name" value="ABC_TRANSPORTER_1"/>
    <property type="match status" value="2"/>
</dbReference>
<dbReference type="GO" id="GO:0008270">
    <property type="term" value="F:zinc ion binding"/>
    <property type="evidence" value="ECO:0007669"/>
    <property type="project" value="UniProtKB-UniRule"/>
</dbReference>
<dbReference type="InterPro" id="IPR004602">
    <property type="entry name" value="UvrA"/>
</dbReference>
<evidence type="ECO:0000256" key="2">
    <source>
        <dbReference type="ARBA" id="ARBA00022490"/>
    </source>
</evidence>
<evidence type="ECO:0000259" key="18">
    <source>
        <dbReference type="PROSITE" id="PS50893"/>
    </source>
</evidence>
<dbReference type="AlphaFoldDB" id="A0A388TCV6"/>
<dbReference type="Proteomes" id="UP000269352">
    <property type="component" value="Unassembled WGS sequence"/>
</dbReference>
<keyword evidence="4 17" id="KW-0677">Repeat</keyword>
<dbReference type="HAMAP" id="MF_00205">
    <property type="entry name" value="UvrA"/>
    <property type="match status" value="1"/>
</dbReference>
<keyword evidence="10 17" id="KW-0067">ATP-binding</keyword>
<keyword evidence="7 17" id="KW-0228">DNA excision</keyword>
<dbReference type="Pfam" id="PF17755">
    <property type="entry name" value="UvrA_DNA-bind"/>
    <property type="match status" value="1"/>
</dbReference>
<dbReference type="GO" id="GO:0003677">
    <property type="term" value="F:DNA binding"/>
    <property type="evidence" value="ECO:0007669"/>
    <property type="project" value="UniProtKB-UniRule"/>
</dbReference>
<dbReference type="Gene3D" id="1.20.1580.10">
    <property type="entry name" value="ABC transporter ATPase like domain"/>
    <property type="match status" value="2"/>
</dbReference>
<dbReference type="NCBIfam" id="TIGR00630">
    <property type="entry name" value="uvra"/>
    <property type="match status" value="1"/>
</dbReference>
<evidence type="ECO:0000256" key="3">
    <source>
        <dbReference type="ARBA" id="ARBA00022723"/>
    </source>
</evidence>
<comment type="subcellular location">
    <subcellularLocation>
        <location evidence="1 17">Cytoplasm</location>
    </subcellularLocation>
</comment>
<feature type="binding site" evidence="17">
    <location>
        <begin position="643"/>
        <end position="650"/>
    </location>
    <ligand>
        <name>ATP</name>
        <dbReference type="ChEBI" id="CHEBI:30616"/>
    </ligand>
</feature>
<evidence type="ECO:0000256" key="8">
    <source>
        <dbReference type="ARBA" id="ARBA00022771"/>
    </source>
</evidence>
<evidence type="ECO:0000313" key="20">
    <source>
        <dbReference type="Proteomes" id="UP000269352"/>
    </source>
</evidence>
<dbReference type="InterPro" id="IPR027417">
    <property type="entry name" value="P-loop_NTPase"/>
</dbReference>
<evidence type="ECO:0000256" key="9">
    <source>
        <dbReference type="ARBA" id="ARBA00022833"/>
    </source>
</evidence>
<dbReference type="GO" id="GO:0009381">
    <property type="term" value="F:excinuclease ABC activity"/>
    <property type="evidence" value="ECO:0007669"/>
    <property type="project" value="UniProtKB-UniRule"/>
</dbReference>
<dbReference type="InterPro" id="IPR041552">
    <property type="entry name" value="UvrA_DNA-bd"/>
</dbReference>
<name>A0A388TCV6_TERA1</name>
<dbReference type="Gene3D" id="1.10.8.280">
    <property type="entry name" value="ABC transporter ATPase domain-like"/>
    <property type="match status" value="1"/>
</dbReference>
<dbReference type="PROSITE" id="PS50893">
    <property type="entry name" value="ABC_TRANSPORTER_2"/>
    <property type="match status" value="1"/>
</dbReference>
<dbReference type="GO" id="GO:0009380">
    <property type="term" value="C:excinuclease repair complex"/>
    <property type="evidence" value="ECO:0007669"/>
    <property type="project" value="InterPro"/>
</dbReference>
<evidence type="ECO:0000256" key="12">
    <source>
        <dbReference type="ARBA" id="ARBA00023125"/>
    </source>
</evidence>
<dbReference type="Gene3D" id="3.40.50.300">
    <property type="entry name" value="P-loop containing nucleotide triphosphate hydrolases"/>
    <property type="match status" value="2"/>
</dbReference>
<evidence type="ECO:0000256" key="15">
    <source>
        <dbReference type="ARBA" id="ARBA00039316"/>
    </source>
</evidence>
<dbReference type="NCBIfam" id="NF001503">
    <property type="entry name" value="PRK00349.1"/>
    <property type="match status" value="1"/>
</dbReference>